<dbReference type="Pfam" id="PF14568">
    <property type="entry name" value="SUKH_6"/>
    <property type="match status" value="1"/>
</dbReference>
<dbReference type="SUPFAM" id="SSF160631">
    <property type="entry name" value="SMI1/KNR4-like"/>
    <property type="match status" value="1"/>
</dbReference>
<reference evidence="1" key="1">
    <citation type="submission" date="2021-09" db="EMBL/GenBank/DDBJ databases">
        <authorList>
            <person name="Smyrli M."/>
        </authorList>
    </citation>
    <scope>NUCLEOTIDE SEQUENCE</scope>
    <source>
        <strain evidence="1">LAR25</strain>
    </source>
</reference>
<protein>
    <submittedName>
        <fullName evidence="1">Uncharacterized protein</fullName>
    </submittedName>
</protein>
<dbReference type="InterPro" id="IPR037883">
    <property type="entry name" value="Knr4/Smi1-like_sf"/>
</dbReference>
<evidence type="ECO:0000313" key="1">
    <source>
        <dbReference type="EMBL" id="MDE1206384.1"/>
    </source>
</evidence>
<dbReference type="Proteomes" id="UP001149303">
    <property type="component" value="Unassembled WGS sequence"/>
</dbReference>
<organism evidence="1 2">
    <name type="scientific">Tenacibaculum larymnensis</name>
    <dbReference type="NCBI Taxonomy" id="2878201"/>
    <lineage>
        <taxon>Bacteria</taxon>
        <taxon>Pseudomonadati</taxon>
        <taxon>Bacteroidota</taxon>
        <taxon>Flavobacteriia</taxon>
        <taxon>Flavobacteriales</taxon>
        <taxon>Flavobacteriaceae</taxon>
        <taxon>Tenacibaculum</taxon>
    </lineage>
</organism>
<evidence type="ECO:0000313" key="2">
    <source>
        <dbReference type="Proteomes" id="UP001149303"/>
    </source>
</evidence>
<comment type="caution">
    <text evidence="1">The sequence shown here is derived from an EMBL/GenBank/DDBJ whole genome shotgun (WGS) entry which is preliminary data.</text>
</comment>
<sequence>MHYNLPDIFRYFYTTESNGLKIYNKIIYSISEGEKETNNLKNANTPLISCWFKHSPKTFNNYLIIGYYNKVCYTLDKRNLDYNPPIFVCKNPNSKSQIIIEKIGLNLTDFIYKIAQTN</sequence>
<dbReference type="EMBL" id="JAIWJY010000003">
    <property type="protein sequence ID" value="MDE1206384.1"/>
    <property type="molecule type" value="Genomic_DNA"/>
</dbReference>
<keyword evidence="2" id="KW-1185">Reference proteome</keyword>
<proteinExistence type="predicted"/>
<gene>
    <name evidence="1" type="ORF">LCI24_06190</name>
</gene>
<dbReference type="AlphaFoldDB" id="A0A9X4ENG6"/>
<name>A0A9X4ENG6_9FLAO</name>
<accession>A0A9X4ENG6</accession>